<gene>
    <name evidence="2" type="ORF">SAMN05421790_1192</name>
</gene>
<dbReference type="Gene3D" id="2.40.33.20">
    <property type="entry name" value="PK beta-barrel domain-like"/>
    <property type="match status" value="1"/>
</dbReference>
<sequence length="217" mass="24260">MQKARLLSVQVGKPQVYRTDGKEWISAIAKQAVEGSVFLGKFNLEGDGQADRKHHGGPDKAVLAYAASHYEVWRRQPDLPGIGPGGFGENLTLSDQDEEKVCIGDIYQVGEARIQVSQPRLPCWKLDRRWGVEGLAGRVGDYGYSGWYLRVLEEGRVAAGQAVELVERSDPRWTVRKVNDILHKRDRDPGTIRELAAFPPLAESVRRILSNRLEGMN</sequence>
<proteinExistence type="predicted"/>
<dbReference type="PANTHER" id="PTHR30212:SF2">
    <property type="entry name" value="PROTEIN YIIM"/>
    <property type="match status" value="1"/>
</dbReference>
<dbReference type="AlphaFoldDB" id="A0A1N7Q5L5"/>
<dbReference type="InterPro" id="IPR005302">
    <property type="entry name" value="MoCF_Sase_C"/>
</dbReference>
<reference evidence="3" key="1">
    <citation type="submission" date="2017-01" db="EMBL/GenBank/DDBJ databases">
        <authorList>
            <person name="Varghese N."/>
            <person name="Submissions S."/>
        </authorList>
    </citation>
    <scope>NUCLEOTIDE SEQUENCE [LARGE SCALE GENOMIC DNA]</scope>
    <source>
        <strain evidence="3">DSM 45196</strain>
    </source>
</reference>
<dbReference type="GO" id="GO:0003824">
    <property type="term" value="F:catalytic activity"/>
    <property type="evidence" value="ECO:0007669"/>
    <property type="project" value="InterPro"/>
</dbReference>
<dbReference type="GO" id="GO:0030151">
    <property type="term" value="F:molybdenum ion binding"/>
    <property type="evidence" value="ECO:0007669"/>
    <property type="project" value="InterPro"/>
</dbReference>
<feature type="domain" description="MOSC" evidence="1">
    <location>
        <begin position="31"/>
        <end position="166"/>
    </location>
</feature>
<dbReference type="InterPro" id="IPR011037">
    <property type="entry name" value="Pyrv_Knase-like_insert_dom_sf"/>
</dbReference>
<dbReference type="PANTHER" id="PTHR30212">
    <property type="entry name" value="PROTEIN YIIM"/>
    <property type="match status" value="1"/>
</dbReference>
<dbReference type="PROSITE" id="PS51340">
    <property type="entry name" value="MOSC"/>
    <property type="match status" value="1"/>
</dbReference>
<accession>A0A1N7Q5L5</accession>
<dbReference type="RefSeq" id="WP_076526492.1">
    <property type="nucleotide sequence ID" value="NZ_CP048103.1"/>
</dbReference>
<name>A0A1N7Q5L5_9BACL</name>
<dbReference type="SUPFAM" id="SSF50800">
    <property type="entry name" value="PK beta-barrel domain-like"/>
    <property type="match status" value="1"/>
</dbReference>
<dbReference type="InterPro" id="IPR052353">
    <property type="entry name" value="Benzoxazolinone_Detox_Enz"/>
</dbReference>
<dbReference type="Proteomes" id="UP000186795">
    <property type="component" value="Unassembled WGS sequence"/>
</dbReference>
<protein>
    <submittedName>
        <fullName evidence="2">MOSC domain-containing protein YiiM</fullName>
    </submittedName>
</protein>
<evidence type="ECO:0000313" key="3">
    <source>
        <dbReference type="Proteomes" id="UP000186795"/>
    </source>
</evidence>
<dbReference type="OrthoDB" id="9786134at2"/>
<evidence type="ECO:0000313" key="2">
    <source>
        <dbReference type="EMBL" id="SIT18180.1"/>
    </source>
</evidence>
<dbReference type="Pfam" id="PF03475">
    <property type="entry name" value="YiiM_3-alpha"/>
    <property type="match status" value="1"/>
</dbReference>
<dbReference type="EMBL" id="FTOD01000019">
    <property type="protein sequence ID" value="SIT18180.1"/>
    <property type="molecule type" value="Genomic_DNA"/>
</dbReference>
<organism evidence="2 3">
    <name type="scientific">Kroppenstedtia eburnea</name>
    <dbReference type="NCBI Taxonomy" id="714067"/>
    <lineage>
        <taxon>Bacteria</taxon>
        <taxon>Bacillati</taxon>
        <taxon>Bacillota</taxon>
        <taxon>Bacilli</taxon>
        <taxon>Bacillales</taxon>
        <taxon>Thermoactinomycetaceae</taxon>
        <taxon>Kroppenstedtia</taxon>
    </lineage>
</organism>
<dbReference type="GO" id="GO:0030170">
    <property type="term" value="F:pyridoxal phosphate binding"/>
    <property type="evidence" value="ECO:0007669"/>
    <property type="project" value="InterPro"/>
</dbReference>
<keyword evidence="3" id="KW-1185">Reference proteome</keyword>
<dbReference type="Pfam" id="PF03473">
    <property type="entry name" value="MOSC"/>
    <property type="match status" value="1"/>
</dbReference>
<dbReference type="InterPro" id="IPR005163">
    <property type="entry name" value="Tri_helical_YiiM-like"/>
</dbReference>
<evidence type="ECO:0000259" key="1">
    <source>
        <dbReference type="PROSITE" id="PS51340"/>
    </source>
</evidence>